<evidence type="ECO:0000256" key="1">
    <source>
        <dbReference type="PROSITE-ProRule" id="PRU00047"/>
    </source>
</evidence>
<name>A0A1R1Y092_9FUNG</name>
<dbReference type="GO" id="GO:0003676">
    <property type="term" value="F:nucleic acid binding"/>
    <property type="evidence" value="ECO:0007669"/>
    <property type="project" value="InterPro"/>
</dbReference>
<protein>
    <recommendedName>
        <fullName evidence="3">CCHC-type domain-containing protein</fullName>
    </recommendedName>
</protein>
<evidence type="ECO:0000259" key="3">
    <source>
        <dbReference type="PROSITE" id="PS50158"/>
    </source>
</evidence>
<reference evidence="5" key="1">
    <citation type="submission" date="2017-01" db="EMBL/GenBank/DDBJ databases">
        <authorList>
            <person name="Wang Y."/>
            <person name="White M."/>
            <person name="Kvist S."/>
            <person name="Moncalvo J.-M."/>
        </authorList>
    </citation>
    <scope>NUCLEOTIDE SEQUENCE [LARGE SCALE GENOMIC DNA]</scope>
    <source>
        <strain evidence="5">ID-206-W2</strain>
    </source>
</reference>
<dbReference type="GO" id="GO:0008270">
    <property type="term" value="F:zinc ion binding"/>
    <property type="evidence" value="ECO:0007669"/>
    <property type="project" value="UniProtKB-KW"/>
</dbReference>
<proteinExistence type="predicted"/>
<keyword evidence="5" id="KW-1185">Reference proteome</keyword>
<keyword evidence="1" id="KW-0862">Zinc</keyword>
<dbReference type="SMART" id="SM00343">
    <property type="entry name" value="ZnF_C2HC"/>
    <property type="match status" value="1"/>
</dbReference>
<keyword evidence="1" id="KW-0479">Metal-binding</keyword>
<dbReference type="OrthoDB" id="5430015at2759"/>
<dbReference type="SUPFAM" id="SSF57756">
    <property type="entry name" value="Retrovirus zinc finger-like domains"/>
    <property type="match status" value="1"/>
</dbReference>
<dbReference type="PROSITE" id="PS50158">
    <property type="entry name" value="ZF_CCHC"/>
    <property type="match status" value="1"/>
</dbReference>
<sequence length="286" mass="32287">MSNFTLFPAKYKSETDGAMPVHIWTTKFRSALKISKLPEEEEVDVFKLLIEGEAANWQSEVEENNDTKNWNLDQCLVMVMEKSVELMEIKKSVHSLPSTPLIRKNLVKQVTKDSTLQEEGKEDLSKQIAELTESMKELALLNKQSIAKPDPSNMTCFNCGRKGHTATICRKPKHGLKSGYAENKIVKPHGIPEATELCVLEDDKNNSESLINAMSATSKRMRLDNLVNGDEGGSTEINHFTPNFNSKGYQSILNPEDTRTKKPRTTQPTSKKIKKNLRLHPGRNEF</sequence>
<keyword evidence="1" id="KW-0863">Zinc-finger</keyword>
<dbReference type="Gene3D" id="4.10.60.10">
    <property type="entry name" value="Zinc finger, CCHC-type"/>
    <property type="match status" value="1"/>
</dbReference>
<organism evidence="4 5">
    <name type="scientific">Smittium culicis</name>
    <dbReference type="NCBI Taxonomy" id="133412"/>
    <lineage>
        <taxon>Eukaryota</taxon>
        <taxon>Fungi</taxon>
        <taxon>Fungi incertae sedis</taxon>
        <taxon>Zoopagomycota</taxon>
        <taxon>Kickxellomycotina</taxon>
        <taxon>Harpellomycetes</taxon>
        <taxon>Harpellales</taxon>
        <taxon>Legeriomycetaceae</taxon>
        <taxon>Smittium</taxon>
    </lineage>
</organism>
<dbReference type="InterPro" id="IPR001878">
    <property type="entry name" value="Znf_CCHC"/>
</dbReference>
<dbReference type="AlphaFoldDB" id="A0A1R1Y092"/>
<accession>A0A1R1Y092</accession>
<feature type="domain" description="CCHC-type" evidence="3">
    <location>
        <begin position="156"/>
        <end position="171"/>
    </location>
</feature>
<evidence type="ECO:0000256" key="2">
    <source>
        <dbReference type="SAM" id="MobiDB-lite"/>
    </source>
</evidence>
<dbReference type="InterPro" id="IPR036875">
    <property type="entry name" value="Znf_CCHC_sf"/>
</dbReference>
<feature type="region of interest" description="Disordered" evidence="2">
    <location>
        <begin position="245"/>
        <end position="271"/>
    </location>
</feature>
<gene>
    <name evidence="4" type="ORF">AYI69_g6303</name>
</gene>
<evidence type="ECO:0000313" key="5">
    <source>
        <dbReference type="Proteomes" id="UP000187429"/>
    </source>
</evidence>
<dbReference type="EMBL" id="LSSM01002817">
    <property type="protein sequence ID" value="OMJ20214.1"/>
    <property type="molecule type" value="Genomic_DNA"/>
</dbReference>
<dbReference type="Pfam" id="PF00098">
    <property type="entry name" value="zf-CCHC"/>
    <property type="match status" value="1"/>
</dbReference>
<evidence type="ECO:0000313" key="4">
    <source>
        <dbReference type="EMBL" id="OMJ20214.1"/>
    </source>
</evidence>
<comment type="caution">
    <text evidence="4">The sequence shown here is derived from an EMBL/GenBank/DDBJ whole genome shotgun (WGS) entry which is preliminary data.</text>
</comment>
<dbReference type="Proteomes" id="UP000187429">
    <property type="component" value="Unassembled WGS sequence"/>
</dbReference>